<evidence type="ECO:0000313" key="1">
    <source>
        <dbReference type="EMBL" id="KRX45567.1"/>
    </source>
</evidence>
<dbReference type="AlphaFoldDB" id="A0A0V0U2Q5"/>
<protein>
    <submittedName>
        <fullName evidence="1">Uncharacterized protein</fullName>
    </submittedName>
</protein>
<dbReference type="EMBL" id="JYDJ01000074">
    <property type="protein sequence ID" value="KRX45567.1"/>
    <property type="molecule type" value="Genomic_DNA"/>
</dbReference>
<dbReference type="Proteomes" id="UP000055048">
    <property type="component" value="Unassembled WGS sequence"/>
</dbReference>
<organism evidence="1 2">
    <name type="scientific">Trichinella murrelli</name>
    <dbReference type="NCBI Taxonomy" id="144512"/>
    <lineage>
        <taxon>Eukaryota</taxon>
        <taxon>Metazoa</taxon>
        <taxon>Ecdysozoa</taxon>
        <taxon>Nematoda</taxon>
        <taxon>Enoplea</taxon>
        <taxon>Dorylaimia</taxon>
        <taxon>Trichinellida</taxon>
        <taxon>Trichinellidae</taxon>
        <taxon>Trichinella</taxon>
    </lineage>
</organism>
<dbReference type="OrthoDB" id="10320141at2759"/>
<sequence length="156" mass="17715">MTENQYLIIGLRLSLWQTVSEPTDVNDSSDVLARPFSTKQREKASKTKWLFCAQPHPEPGSTCRVQANIPDRNDVTLSTIKYYLYSACDKRQFVTQCQNAVEKFLGVFSTDASLGHLLKLEKLSCLLGFDRRHPVRELGVFHLTFKNSTSICPESD</sequence>
<comment type="caution">
    <text evidence="1">The sequence shown here is derived from an EMBL/GenBank/DDBJ whole genome shotgun (WGS) entry which is preliminary data.</text>
</comment>
<proteinExistence type="predicted"/>
<evidence type="ECO:0000313" key="2">
    <source>
        <dbReference type="Proteomes" id="UP000055048"/>
    </source>
</evidence>
<reference evidence="1 2" key="1">
    <citation type="submission" date="2015-01" db="EMBL/GenBank/DDBJ databases">
        <title>Evolution of Trichinella species and genotypes.</title>
        <authorList>
            <person name="Korhonen P.K."/>
            <person name="Edoardo P."/>
            <person name="Giuseppe L.R."/>
            <person name="Gasser R.B."/>
        </authorList>
    </citation>
    <scope>NUCLEOTIDE SEQUENCE [LARGE SCALE GENOMIC DNA]</scope>
    <source>
        <strain evidence="1">ISS417</strain>
    </source>
</reference>
<accession>A0A0V0U2Q5</accession>
<keyword evidence="2" id="KW-1185">Reference proteome</keyword>
<gene>
    <name evidence="1" type="ORF">T05_15919</name>
</gene>
<name>A0A0V0U2Q5_9BILA</name>